<proteinExistence type="predicted"/>
<protein>
    <submittedName>
        <fullName evidence="1">Nitrogen fixation protein NifX</fullName>
    </submittedName>
</protein>
<dbReference type="Gene3D" id="3.30.420.130">
    <property type="entry name" value="Dinitrogenase iron-molybdenum cofactor biosynthesis domain"/>
    <property type="match status" value="1"/>
</dbReference>
<accession>A0A560BC30</accession>
<dbReference type="SUPFAM" id="SSF53146">
    <property type="entry name" value="Nitrogenase accessory factor-like"/>
    <property type="match status" value="1"/>
</dbReference>
<gene>
    <name evidence="1" type="ORF">FBZ82_104324</name>
</gene>
<sequence length="158" mass="16894">MSDIGHIKIALTTNSLTDVDADFASARQMVFYDVSYDSSAFLDMVQFAAGKAPNGGKGPGGGAGCSGAGVDDTPGDLTDQKIGALDGCAVLFTRKLSDFAAVRVRDAKVFPVKMEREREIAEVIEQLQAMMNKSPPLWLRKALGYGTRNNAFLVEKEA</sequence>
<reference evidence="1 2" key="1">
    <citation type="submission" date="2019-06" db="EMBL/GenBank/DDBJ databases">
        <title>Genomic Encyclopedia of Type Strains, Phase IV (KMG-V): Genome sequencing to study the core and pangenomes of soil and plant-associated prokaryotes.</title>
        <authorList>
            <person name="Whitman W."/>
        </authorList>
    </citation>
    <scope>NUCLEOTIDE SEQUENCE [LARGE SCALE GENOMIC DNA]</scope>
    <source>
        <strain evidence="1 2">BR 11796</strain>
    </source>
</reference>
<comment type="caution">
    <text evidence="1">The sequence shown here is derived from an EMBL/GenBank/DDBJ whole genome shotgun (WGS) entry which is preliminary data.</text>
</comment>
<name>A0A560BC30_AZOBR</name>
<evidence type="ECO:0000313" key="2">
    <source>
        <dbReference type="Proteomes" id="UP000316083"/>
    </source>
</evidence>
<evidence type="ECO:0000313" key="1">
    <source>
        <dbReference type="EMBL" id="TWA70164.1"/>
    </source>
</evidence>
<dbReference type="Proteomes" id="UP000316083">
    <property type="component" value="Unassembled WGS sequence"/>
</dbReference>
<dbReference type="InterPro" id="IPR036105">
    <property type="entry name" value="DiNase_FeMo-co_biosyn_sf"/>
</dbReference>
<organism evidence="1 2">
    <name type="scientific">Azospirillum brasilense</name>
    <dbReference type="NCBI Taxonomy" id="192"/>
    <lineage>
        <taxon>Bacteria</taxon>
        <taxon>Pseudomonadati</taxon>
        <taxon>Pseudomonadota</taxon>
        <taxon>Alphaproteobacteria</taxon>
        <taxon>Rhodospirillales</taxon>
        <taxon>Azospirillaceae</taxon>
        <taxon>Azospirillum</taxon>
    </lineage>
</organism>
<dbReference type="EMBL" id="VITF01000004">
    <property type="protein sequence ID" value="TWA70164.1"/>
    <property type="molecule type" value="Genomic_DNA"/>
</dbReference>
<dbReference type="RefSeq" id="WP_145675550.1">
    <property type="nucleotide sequence ID" value="NZ_VITF01000004.1"/>
</dbReference>
<dbReference type="AlphaFoldDB" id="A0A560BC30"/>